<keyword evidence="2" id="KW-1185">Reference proteome</keyword>
<dbReference type="EMBL" id="JADOES010000035">
    <property type="protein sequence ID" value="MBT9316895.1"/>
    <property type="molecule type" value="Genomic_DNA"/>
</dbReference>
<sequence length="197" mass="22321">MNCLASKFNNQGFVVIRNRLRSDIVPCAEPFYNALASRLPQGDSQCQEALYSYGNIFTESLLELMLPDIETYTGLALYPTYSYSRIYLKGAVLPKHTDRAACEVSVTVPLKLDEQSPWPIYLQTKTGTPKGIHLALGDYLIFRGTLLPHWREAYQGQRQVQAFLHYVDQQGPNAHLRYDSRDKLGTPLIHNTIAQTV</sequence>
<evidence type="ECO:0000313" key="1">
    <source>
        <dbReference type="EMBL" id="MBT9316895.1"/>
    </source>
</evidence>
<dbReference type="RefSeq" id="WP_215609963.1">
    <property type="nucleotide sequence ID" value="NZ_JADOES010000035.1"/>
</dbReference>
<reference evidence="1" key="1">
    <citation type="submission" date="2020-11" db="EMBL/GenBank/DDBJ databases">
        <authorList>
            <person name="Konstantinou D."/>
            <person name="Gkelis S."/>
            <person name="Popin R."/>
            <person name="Fewer D."/>
            <person name="Sivonen K."/>
        </authorList>
    </citation>
    <scope>NUCLEOTIDE SEQUENCE</scope>
    <source>
        <strain evidence="1">TAU-MAC 1115</strain>
    </source>
</reference>
<comment type="caution">
    <text evidence="1">The sequence shown here is derived from an EMBL/GenBank/DDBJ whole genome shotgun (WGS) entry which is preliminary data.</text>
</comment>
<name>A0A947DHA0_9CYAN</name>
<accession>A0A947DHA0</accession>
<protein>
    <recommendedName>
        <fullName evidence="3">Ferrochelatase</fullName>
    </recommendedName>
</protein>
<reference evidence="1" key="2">
    <citation type="journal article" date="2021" name="Mar. Drugs">
        <title>Genome Reduction and Secondary Metabolism of the Marine Sponge-Associated Cyanobacterium Leptothoe.</title>
        <authorList>
            <person name="Konstantinou D."/>
            <person name="Popin R.V."/>
            <person name="Fewer D.P."/>
            <person name="Sivonen K."/>
            <person name="Gkelis S."/>
        </authorList>
    </citation>
    <scope>NUCLEOTIDE SEQUENCE</scope>
    <source>
        <strain evidence="1">TAU-MAC 1115</strain>
    </source>
</reference>
<evidence type="ECO:0000313" key="2">
    <source>
        <dbReference type="Proteomes" id="UP000717364"/>
    </source>
</evidence>
<evidence type="ECO:0008006" key="3">
    <source>
        <dbReference type="Google" id="ProtNLM"/>
    </source>
</evidence>
<organism evidence="1 2">
    <name type="scientific">Leptothoe spongobia TAU-MAC 1115</name>
    <dbReference type="NCBI Taxonomy" id="1967444"/>
    <lineage>
        <taxon>Bacteria</taxon>
        <taxon>Bacillati</taxon>
        <taxon>Cyanobacteriota</taxon>
        <taxon>Cyanophyceae</taxon>
        <taxon>Nodosilineales</taxon>
        <taxon>Cymatolegaceae</taxon>
        <taxon>Leptothoe</taxon>
        <taxon>Leptothoe spongobia</taxon>
    </lineage>
</organism>
<proteinExistence type="predicted"/>
<gene>
    <name evidence="1" type="ORF">IXB50_15810</name>
</gene>
<dbReference type="AlphaFoldDB" id="A0A947DHA0"/>
<dbReference type="Proteomes" id="UP000717364">
    <property type="component" value="Unassembled WGS sequence"/>
</dbReference>